<proteinExistence type="predicted"/>
<evidence type="ECO:0000313" key="2">
    <source>
        <dbReference type="Proteomes" id="UP001164726"/>
    </source>
</evidence>
<accession>A0A9E8M1E3</accession>
<dbReference type="RefSeq" id="WP_275421803.1">
    <property type="nucleotide sequence ID" value="NZ_CP106877.1"/>
</dbReference>
<keyword evidence="1" id="KW-0966">Cell projection</keyword>
<protein>
    <submittedName>
        <fullName evidence="1">Flagellar hook-length control protein FliK</fullName>
    </submittedName>
</protein>
<name>A0A9E8M1E3_9BACI</name>
<organism evidence="1 2">
    <name type="scientific">Fervidibacillus halotolerans</name>
    <dbReference type="NCBI Taxonomy" id="2980027"/>
    <lineage>
        <taxon>Bacteria</taxon>
        <taxon>Bacillati</taxon>
        <taxon>Bacillota</taxon>
        <taxon>Bacilli</taxon>
        <taxon>Bacillales</taxon>
        <taxon>Bacillaceae</taxon>
        <taxon>Fervidibacillus</taxon>
    </lineage>
</organism>
<evidence type="ECO:0000313" key="1">
    <source>
        <dbReference type="EMBL" id="WAA13617.1"/>
    </source>
</evidence>
<dbReference type="AlphaFoldDB" id="A0A9E8M1E3"/>
<keyword evidence="1" id="KW-0282">Flagellum</keyword>
<gene>
    <name evidence="1" type="ORF">OE105_05815</name>
</gene>
<dbReference type="EMBL" id="CP106877">
    <property type="protein sequence ID" value="WAA13617.1"/>
    <property type="molecule type" value="Genomic_DNA"/>
</dbReference>
<keyword evidence="2" id="KW-1185">Reference proteome</keyword>
<dbReference type="Proteomes" id="UP001164726">
    <property type="component" value="Chromosome"/>
</dbReference>
<keyword evidence="1" id="KW-0969">Cilium</keyword>
<dbReference type="KEGG" id="fhl:OE105_05815"/>
<reference evidence="1" key="1">
    <citation type="submission" date="2022-09" db="EMBL/GenBank/DDBJ databases">
        <title>Complete Genomes of Fervidibacillus albus and Fervidibacillus halotolerans isolated from tidal flat sediments.</title>
        <authorList>
            <person name="Kwon K.K."/>
            <person name="Yang S.-H."/>
            <person name="Park M.J."/>
            <person name="Oh H.-M."/>
        </authorList>
    </citation>
    <scope>NUCLEOTIDE SEQUENCE</scope>
    <source>
        <strain evidence="1">MEBiC13594</strain>
    </source>
</reference>
<sequence>MDHVQFGNLPAPKYYESSISFRSGQIFFGKVIHLDGNGFAKVQFGNQLITAKVDAPLDVSKDYWFRVKRQNEGIRLMISHEKEGDFFGVSTSKEAKLFLSALKDWKVPIDQSKFTIGEKWLKETGDAKRTLEAIRLMIEGKLPFTDHMFKTIFATIKREPFSVLFDRLMKELSNSSVEKKEEISHHLQTLSGRKIHGETPLVETNWGKGHDVYRAIRFLLKEIGIDSRMSTPSEENVVPPSLKDLLSQQLQKGEHLPKQVLKAFEALYYRILGGQLSNKDQNPYMILTFSIPVPLKEKMIDATFQWEGKRGKDGELDKHFSRILFDLNMPRLGKTFIHMNVQNRIISLQVKTEQIINKTSIQSYVQMLKENIEKIGYSLSTIKFERLEQNQSRREVPLSYFHSGKVDVKI</sequence>